<keyword evidence="2" id="KW-1133">Transmembrane helix</keyword>
<reference evidence="4" key="1">
    <citation type="submission" date="2023-08" db="EMBL/GenBank/DDBJ databases">
        <authorList>
            <person name="Audoor S."/>
            <person name="Bilcke G."/>
        </authorList>
    </citation>
    <scope>NUCLEOTIDE SEQUENCE</scope>
</reference>
<dbReference type="NCBIfam" id="TIGR01444">
    <property type="entry name" value="fkbM_fam"/>
    <property type="match status" value="1"/>
</dbReference>
<organism evidence="4 5">
    <name type="scientific">Cylindrotheca closterium</name>
    <dbReference type="NCBI Taxonomy" id="2856"/>
    <lineage>
        <taxon>Eukaryota</taxon>
        <taxon>Sar</taxon>
        <taxon>Stramenopiles</taxon>
        <taxon>Ochrophyta</taxon>
        <taxon>Bacillariophyta</taxon>
        <taxon>Bacillariophyceae</taxon>
        <taxon>Bacillariophycidae</taxon>
        <taxon>Bacillariales</taxon>
        <taxon>Bacillariaceae</taxon>
        <taxon>Cylindrotheca</taxon>
    </lineage>
</organism>
<evidence type="ECO:0000313" key="5">
    <source>
        <dbReference type="Proteomes" id="UP001295423"/>
    </source>
</evidence>
<feature type="compositionally biased region" description="Basic and acidic residues" evidence="1">
    <location>
        <begin position="242"/>
        <end position="252"/>
    </location>
</feature>
<feature type="transmembrane region" description="Helical" evidence="2">
    <location>
        <begin position="21"/>
        <end position="41"/>
    </location>
</feature>
<dbReference type="Gene3D" id="3.40.50.150">
    <property type="entry name" value="Vaccinia Virus protein VP39"/>
    <property type="match status" value="1"/>
</dbReference>
<dbReference type="Pfam" id="PF05050">
    <property type="entry name" value="Methyltransf_21"/>
    <property type="match status" value="1"/>
</dbReference>
<accession>A0AAD2G8C5</accession>
<keyword evidence="2" id="KW-0472">Membrane</keyword>
<keyword evidence="2" id="KW-0812">Transmembrane</keyword>
<dbReference type="InterPro" id="IPR052514">
    <property type="entry name" value="SAM-dependent_MTase"/>
</dbReference>
<evidence type="ECO:0000313" key="4">
    <source>
        <dbReference type="EMBL" id="CAJ1965763.1"/>
    </source>
</evidence>
<dbReference type="InterPro" id="IPR006342">
    <property type="entry name" value="FkbM_mtfrase"/>
</dbReference>
<dbReference type="PANTHER" id="PTHR34203:SF13">
    <property type="entry name" value="EXPRESSED PROTEIN"/>
    <property type="match status" value="1"/>
</dbReference>
<dbReference type="Proteomes" id="UP001295423">
    <property type="component" value="Unassembled WGS sequence"/>
</dbReference>
<dbReference type="SUPFAM" id="SSF53335">
    <property type="entry name" value="S-adenosyl-L-methionine-dependent methyltransferases"/>
    <property type="match status" value="1"/>
</dbReference>
<comment type="caution">
    <text evidence="4">The sequence shown here is derived from an EMBL/GenBank/DDBJ whole genome shotgun (WGS) entry which is preliminary data.</text>
</comment>
<proteinExistence type="predicted"/>
<evidence type="ECO:0000259" key="3">
    <source>
        <dbReference type="Pfam" id="PF05050"/>
    </source>
</evidence>
<feature type="region of interest" description="Disordered" evidence="1">
    <location>
        <begin position="238"/>
        <end position="267"/>
    </location>
</feature>
<dbReference type="EMBL" id="CAKOGP040002225">
    <property type="protein sequence ID" value="CAJ1965763.1"/>
    <property type="molecule type" value="Genomic_DNA"/>
</dbReference>
<dbReference type="PANTHER" id="PTHR34203">
    <property type="entry name" value="METHYLTRANSFERASE, FKBM FAMILY PROTEIN"/>
    <property type="match status" value="1"/>
</dbReference>
<evidence type="ECO:0000256" key="1">
    <source>
        <dbReference type="SAM" id="MobiDB-lite"/>
    </source>
</evidence>
<keyword evidence="5" id="KW-1185">Reference proteome</keyword>
<evidence type="ECO:0000256" key="2">
    <source>
        <dbReference type="SAM" id="Phobius"/>
    </source>
</evidence>
<gene>
    <name evidence="4" type="ORF">CYCCA115_LOCUS21355</name>
</gene>
<protein>
    <recommendedName>
        <fullName evidence="3">Methyltransferase FkbM domain-containing protein</fullName>
    </recommendedName>
</protein>
<dbReference type="AlphaFoldDB" id="A0AAD2G8C5"/>
<name>A0AAD2G8C5_9STRA</name>
<dbReference type="InterPro" id="IPR029063">
    <property type="entry name" value="SAM-dependent_MTases_sf"/>
</dbReference>
<sequence length="371" mass="41471">MVAPTSKKKQSKSKSKSKPARLIQGVLIVLLGLVMLIVLGGSKDEIENATTTTTTTNGAGSNTLISMGHWDWHPMVRTQSGPGWQLWNATAPMILVDDHTKWAKCRWTTFKATNGQTAQMCVHYGDAVSRAIINRGRWADCDILTQQFEETHPNKQHKIYMDVGANIGACVLQMLFTTESPVIAFEPEPMNLFCLTNTIMRLEPRYRDRFLLFPFAVSDAPGTTQIQAQVGDMGNAFLGDVKAGDKDKRKDNNEEEEEEEEEKFKRSVQVPVEALDNVIIATAGEDIALMKLHAQGHECQVLNGMPNLVTHIHAIHTEIYKTSLELQGCSSDAYMKQLEQAGFEIQHKQKFLLDEEQQGKSEVLALNKNMK</sequence>
<feature type="domain" description="Methyltransferase FkbM" evidence="3">
    <location>
        <begin position="162"/>
        <end position="344"/>
    </location>
</feature>